<dbReference type="KEGG" id="sfu:Sfum_2366"/>
<evidence type="ECO:0000256" key="1">
    <source>
        <dbReference type="PROSITE-ProRule" id="PRU00285"/>
    </source>
</evidence>
<dbReference type="eggNOG" id="COG0071">
    <property type="taxonomic scope" value="Bacteria"/>
</dbReference>
<keyword evidence="5" id="KW-1185">Reference proteome</keyword>
<dbReference type="InterPro" id="IPR002068">
    <property type="entry name" value="A-crystallin/Hsp20_dom"/>
</dbReference>
<name>A0LKU5_SYNFM</name>
<dbReference type="InterPro" id="IPR008978">
    <property type="entry name" value="HSP20-like_chaperone"/>
</dbReference>
<dbReference type="SUPFAM" id="SSF49764">
    <property type="entry name" value="HSP20-like chaperones"/>
    <property type="match status" value="1"/>
</dbReference>
<evidence type="ECO:0000313" key="4">
    <source>
        <dbReference type="EMBL" id="ABK18047.1"/>
    </source>
</evidence>
<dbReference type="InParanoid" id="A0LKU5"/>
<organism evidence="4 5">
    <name type="scientific">Syntrophobacter fumaroxidans (strain DSM 10017 / MPOB)</name>
    <dbReference type="NCBI Taxonomy" id="335543"/>
    <lineage>
        <taxon>Bacteria</taxon>
        <taxon>Pseudomonadati</taxon>
        <taxon>Thermodesulfobacteriota</taxon>
        <taxon>Syntrophobacteria</taxon>
        <taxon>Syntrophobacterales</taxon>
        <taxon>Syntrophobacteraceae</taxon>
        <taxon>Syntrophobacter</taxon>
    </lineage>
</organism>
<dbReference type="OrthoDB" id="189458at2"/>
<reference evidence="4 5" key="1">
    <citation type="submission" date="2006-10" db="EMBL/GenBank/DDBJ databases">
        <title>Complete sequence of Syntrophobacter fumaroxidans MPOB.</title>
        <authorList>
            <consortium name="US DOE Joint Genome Institute"/>
            <person name="Copeland A."/>
            <person name="Lucas S."/>
            <person name="Lapidus A."/>
            <person name="Barry K."/>
            <person name="Detter J.C."/>
            <person name="Glavina del Rio T."/>
            <person name="Hammon N."/>
            <person name="Israni S."/>
            <person name="Pitluck S."/>
            <person name="Goltsman E.G."/>
            <person name="Martinez M."/>
            <person name="Schmutz J."/>
            <person name="Larimer F."/>
            <person name="Land M."/>
            <person name="Hauser L."/>
            <person name="Kyrpides N."/>
            <person name="Kim E."/>
            <person name="Boone D.R."/>
            <person name="Brockman F."/>
            <person name="Culley D."/>
            <person name="Ferry J."/>
            <person name="Gunsalus R."/>
            <person name="McInerney M.J."/>
            <person name="Morrison M."/>
            <person name="Plugge C."/>
            <person name="Rohlin L."/>
            <person name="Scholten J."/>
            <person name="Sieber J."/>
            <person name="Stams A.J.M."/>
            <person name="Worm P."/>
            <person name="Henstra A.M."/>
            <person name="Richardson P."/>
        </authorList>
    </citation>
    <scope>NUCLEOTIDE SEQUENCE [LARGE SCALE GENOMIC DNA]</scope>
    <source>
        <strain evidence="5">DSM 10017 / MPOB</strain>
    </source>
</reference>
<dbReference type="PANTHER" id="PTHR11527">
    <property type="entry name" value="HEAT-SHOCK PROTEIN 20 FAMILY MEMBER"/>
    <property type="match status" value="1"/>
</dbReference>
<dbReference type="CDD" id="cd06464">
    <property type="entry name" value="ACD_sHsps-like"/>
    <property type="match status" value="1"/>
</dbReference>
<dbReference type="PROSITE" id="PS01031">
    <property type="entry name" value="SHSP"/>
    <property type="match status" value="1"/>
</dbReference>
<keyword evidence="4" id="KW-0346">Stress response</keyword>
<gene>
    <name evidence="4" type="ordered locus">Sfum_2366</name>
</gene>
<sequence>MAVIRYPGLSYFSNPFEELARMQRQMDRLFGSLMSGTSGATGSGVFPALNIDEDADNFYARAELPGIKPEDIEISVVGNTLTLSGERKADGVENVSYHRRERMPGCFRKAVTLPHEINGEAVRAEFANGVLRLVLPKAEHAKPRKIAVKSE</sequence>
<dbReference type="STRING" id="335543.Sfum_2366"/>
<evidence type="ECO:0000313" key="5">
    <source>
        <dbReference type="Proteomes" id="UP000001784"/>
    </source>
</evidence>
<evidence type="ECO:0000256" key="2">
    <source>
        <dbReference type="RuleBase" id="RU003616"/>
    </source>
</evidence>
<feature type="domain" description="SHSP" evidence="3">
    <location>
        <begin position="40"/>
        <end position="151"/>
    </location>
</feature>
<dbReference type="EMBL" id="CP000478">
    <property type="protein sequence ID" value="ABK18047.1"/>
    <property type="molecule type" value="Genomic_DNA"/>
</dbReference>
<accession>A0LKU5</accession>
<dbReference type="AlphaFoldDB" id="A0LKU5"/>
<dbReference type="Gene3D" id="2.60.40.790">
    <property type="match status" value="1"/>
</dbReference>
<proteinExistence type="inferred from homology"/>
<dbReference type="Proteomes" id="UP000001784">
    <property type="component" value="Chromosome"/>
</dbReference>
<dbReference type="FunCoup" id="A0LKU5">
    <property type="interactions" value="140"/>
</dbReference>
<dbReference type="RefSeq" id="WP_011699215.1">
    <property type="nucleotide sequence ID" value="NC_008554.1"/>
</dbReference>
<dbReference type="HOGENOM" id="CLU_046737_12_1_7"/>
<evidence type="ECO:0000259" key="3">
    <source>
        <dbReference type="PROSITE" id="PS01031"/>
    </source>
</evidence>
<protein>
    <submittedName>
        <fullName evidence="4">Heat shock protein Hsp20</fullName>
    </submittedName>
</protein>
<dbReference type="InterPro" id="IPR031107">
    <property type="entry name" value="Small_HSP"/>
</dbReference>
<dbReference type="Pfam" id="PF00011">
    <property type="entry name" value="HSP20"/>
    <property type="match status" value="1"/>
</dbReference>
<comment type="similarity">
    <text evidence="1 2">Belongs to the small heat shock protein (HSP20) family.</text>
</comment>